<evidence type="ECO:0000313" key="3">
    <source>
        <dbReference type="Proteomes" id="UP000280834"/>
    </source>
</evidence>
<reference evidence="4" key="1">
    <citation type="submission" date="2017-02" db="UniProtKB">
        <authorList>
            <consortium name="WormBaseParasite"/>
        </authorList>
    </citation>
    <scope>IDENTIFICATION</scope>
</reference>
<feature type="transmembrane region" description="Helical" evidence="1">
    <location>
        <begin position="25"/>
        <end position="48"/>
    </location>
</feature>
<dbReference type="EMBL" id="UZAG01018392">
    <property type="protein sequence ID" value="VDO39386.1"/>
    <property type="molecule type" value="Genomic_DNA"/>
</dbReference>
<keyword evidence="1" id="KW-0812">Transmembrane</keyword>
<evidence type="ECO:0000313" key="2">
    <source>
        <dbReference type="EMBL" id="VDO39386.1"/>
    </source>
</evidence>
<organism evidence="4">
    <name type="scientific">Brugia timori</name>
    <dbReference type="NCBI Taxonomy" id="42155"/>
    <lineage>
        <taxon>Eukaryota</taxon>
        <taxon>Metazoa</taxon>
        <taxon>Ecdysozoa</taxon>
        <taxon>Nematoda</taxon>
        <taxon>Chromadorea</taxon>
        <taxon>Rhabditida</taxon>
        <taxon>Spirurina</taxon>
        <taxon>Spiruromorpha</taxon>
        <taxon>Filarioidea</taxon>
        <taxon>Onchocercidae</taxon>
        <taxon>Brugia</taxon>
    </lineage>
</organism>
<evidence type="ECO:0000313" key="4">
    <source>
        <dbReference type="WBParaSite" id="BTMF_0001353301-mRNA-1"/>
    </source>
</evidence>
<proteinExistence type="predicted"/>
<dbReference type="Proteomes" id="UP000280834">
    <property type="component" value="Unassembled WGS sequence"/>
</dbReference>
<keyword evidence="1" id="KW-1133">Transmembrane helix</keyword>
<name>A0A0R3R0J6_9BILA</name>
<evidence type="ECO:0000256" key="1">
    <source>
        <dbReference type="SAM" id="Phobius"/>
    </source>
</evidence>
<keyword evidence="3" id="KW-1185">Reference proteome</keyword>
<sequence length="105" mass="12003">MDTVSEESHVLLDSVANETRAVCMLKLYCALCSVFMFANLFIGVLLLAMHDGLKNEDEFYYGTLGRNGYISTWNKNLEKQECSISEADAVEYPNCREKMQWMEKG</sequence>
<dbReference type="STRING" id="42155.A0A0R3R0J6"/>
<dbReference type="WBParaSite" id="BTMF_0001353301-mRNA-1">
    <property type="protein sequence ID" value="BTMF_0001353301-mRNA-1"/>
    <property type="gene ID" value="BTMF_0001353301"/>
</dbReference>
<keyword evidence="1" id="KW-0472">Membrane</keyword>
<reference evidence="2 3" key="2">
    <citation type="submission" date="2018-11" db="EMBL/GenBank/DDBJ databases">
        <authorList>
            <consortium name="Pathogen Informatics"/>
        </authorList>
    </citation>
    <scope>NUCLEOTIDE SEQUENCE [LARGE SCALE GENOMIC DNA]</scope>
</reference>
<protein>
    <submittedName>
        <fullName evidence="4">Ion_trans domain-containing protein</fullName>
    </submittedName>
</protein>
<gene>
    <name evidence="2" type="ORF">BTMF_LOCUS11535</name>
</gene>
<dbReference type="AlphaFoldDB" id="A0A0R3R0J6"/>
<accession>A0A0R3R0J6</accession>